<feature type="compositionally biased region" description="Basic and acidic residues" evidence="2">
    <location>
        <begin position="932"/>
        <end position="942"/>
    </location>
</feature>
<feature type="compositionally biased region" description="Low complexity" evidence="2">
    <location>
        <begin position="913"/>
        <end position="925"/>
    </location>
</feature>
<dbReference type="InParanoid" id="C1EG71"/>
<name>C1EG71_MICCC</name>
<feature type="compositionally biased region" description="Acidic residues" evidence="2">
    <location>
        <begin position="1166"/>
        <end position="1178"/>
    </location>
</feature>
<feature type="region of interest" description="Disordered" evidence="2">
    <location>
        <begin position="1299"/>
        <end position="1515"/>
    </location>
</feature>
<keyword evidence="4" id="KW-1185">Reference proteome</keyword>
<evidence type="ECO:0000256" key="2">
    <source>
        <dbReference type="SAM" id="MobiDB-lite"/>
    </source>
</evidence>
<dbReference type="Proteomes" id="UP000002009">
    <property type="component" value="Chromosome 13"/>
</dbReference>
<feature type="region of interest" description="Disordered" evidence="2">
    <location>
        <begin position="500"/>
        <end position="719"/>
    </location>
</feature>
<dbReference type="PANTHER" id="PTHR13037:SF24">
    <property type="entry name" value="POLYCOMB PROTEIN PCL-RELATED"/>
    <property type="match status" value="1"/>
</dbReference>
<gene>
    <name evidence="3" type="ORF">MICPUN_103755</name>
</gene>
<feature type="compositionally biased region" description="Pro residues" evidence="2">
    <location>
        <begin position="1135"/>
        <end position="1147"/>
    </location>
</feature>
<feature type="region of interest" description="Disordered" evidence="2">
    <location>
        <begin position="197"/>
        <end position="308"/>
    </location>
</feature>
<feature type="compositionally biased region" description="Basic and acidic residues" evidence="2">
    <location>
        <begin position="279"/>
        <end position="288"/>
    </location>
</feature>
<proteinExistence type="predicted"/>
<feature type="region of interest" description="Disordered" evidence="2">
    <location>
        <begin position="907"/>
        <end position="980"/>
    </location>
</feature>
<dbReference type="PANTHER" id="PTHR13037">
    <property type="entry name" value="FORMIN"/>
    <property type="match status" value="1"/>
</dbReference>
<evidence type="ECO:0000313" key="4">
    <source>
        <dbReference type="Proteomes" id="UP000002009"/>
    </source>
</evidence>
<evidence type="ECO:0000256" key="1">
    <source>
        <dbReference type="ARBA" id="ARBA00022581"/>
    </source>
</evidence>
<reference evidence="3 4" key="1">
    <citation type="journal article" date="2009" name="Science">
        <title>Green evolution and dynamic adaptations revealed by genomes of the marine picoeukaryotes Micromonas.</title>
        <authorList>
            <person name="Worden A.Z."/>
            <person name="Lee J.H."/>
            <person name="Mock T."/>
            <person name="Rouze P."/>
            <person name="Simmons M.P."/>
            <person name="Aerts A.L."/>
            <person name="Allen A.E."/>
            <person name="Cuvelier M.L."/>
            <person name="Derelle E."/>
            <person name="Everett M.V."/>
            <person name="Foulon E."/>
            <person name="Grimwood J."/>
            <person name="Gundlach H."/>
            <person name="Henrissat B."/>
            <person name="Napoli C."/>
            <person name="McDonald S.M."/>
            <person name="Parker M.S."/>
            <person name="Rombauts S."/>
            <person name="Salamov A."/>
            <person name="Von Dassow P."/>
            <person name="Badger J.H."/>
            <person name="Coutinho P.M."/>
            <person name="Demir E."/>
            <person name="Dubchak I."/>
            <person name="Gentemann C."/>
            <person name="Eikrem W."/>
            <person name="Gready J.E."/>
            <person name="John U."/>
            <person name="Lanier W."/>
            <person name="Lindquist E.A."/>
            <person name="Lucas S."/>
            <person name="Mayer K.F."/>
            <person name="Moreau H."/>
            <person name="Not F."/>
            <person name="Otillar R."/>
            <person name="Panaud O."/>
            <person name="Pangilinan J."/>
            <person name="Paulsen I."/>
            <person name="Piegu B."/>
            <person name="Poliakov A."/>
            <person name="Robbens S."/>
            <person name="Schmutz J."/>
            <person name="Toulza E."/>
            <person name="Wyss T."/>
            <person name="Zelensky A."/>
            <person name="Zhou K."/>
            <person name="Armbrust E.V."/>
            <person name="Bhattacharya D."/>
            <person name="Goodenough U.W."/>
            <person name="Van de Peer Y."/>
            <person name="Grigoriev I.V."/>
        </authorList>
    </citation>
    <scope>NUCLEOTIDE SEQUENCE [LARGE SCALE GENOMIC DNA]</scope>
    <source>
        <strain evidence="4">RCC299 / NOUM17</strain>
    </source>
</reference>
<feature type="compositionally biased region" description="Basic and acidic residues" evidence="2">
    <location>
        <begin position="1372"/>
        <end position="1383"/>
    </location>
</feature>
<dbReference type="Gene3D" id="1.10.418.10">
    <property type="entry name" value="Calponin-like domain"/>
    <property type="match status" value="1"/>
</dbReference>
<dbReference type="GeneID" id="8248399"/>
<feature type="compositionally biased region" description="Low complexity" evidence="2">
    <location>
        <begin position="1299"/>
        <end position="1308"/>
    </location>
</feature>
<accession>C1EG71</accession>
<evidence type="ECO:0008006" key="5">
    <source>
        <dbReference type="Google" id="ProtNLM"/>
    </source>
</evidence>
<feature type="region of interest" description="Disordered" evidence="2">
    <location>
        <begin position="101"/>
        <end position="128"/>
    </location>
</feature>
<feature type="region of interest" description="Disordered" evidence="2">
    <location>
        <begin position="1129"/>
        <end position="1150"/>
    </location>
</feature>
<protein>
    <recommendedName>
        <fullName evidence="5">Calponin-homology (CH) domain-containing protein</fullName>
    </recommendedName>
</protein>
<feature type="region of interest" description="Disordered" evidence="2">
    <location>
        <begin position="1165"/>
        <end position="1213"/>
    </location>
</feature>
<feature type="compositionally biased region" description="Gly residues" evidence="2">
    <location>
        <begin position="110"/>
        <end position="120"/>
    </location>
</feature>
<dbReference type="EMBL" id="CP001331">
    <property type="protein sequence ID" value="ACO66971.1"/>
    <property type="molecule type" value="Genomic_DNA"/>
</dbReference>
<organism evidence="3 4">
    <name type="scientific">Micromonas commoda (strain RCC299 / NOUM17 / CCMP2709)</name>
    <name type="common">Picoplanktonic green alga</name>
    <dbReference type="NCBI Taxonomy" id="296587"/>
    <lineage>
        <taxon>Eukaryota</taxon>
        <taxon>Viridiplantae</taxon>
        <taxon>Chlorophyta</taxon>
        <taxon>Mamiellophyceae</taxon>
        <taxon>Mamiellales</taxon>
        <taxon>Mamiellaceae</taxon>
        <taxon>Micromonas</taxon>
    </lineage>
</organism>
<feature type="compositionally biased region" description="Basic and acidic residues" evidence="2">
    <location>
        <begin position="234"/>
        <end position="250"/>
    </location>
</feature>
<dbReference type="InterPro" id="IPR036872">
    <property type="entry name" value="CH_dom_sf"/>
</dbReference>
<keyword evidence="1" id="KW-0945">Host-virus interaction</keyword>
<dbReference type="eggNOG" id="ENOG502SB7K">
    <property type="taxonomic scope" value="Eukaryota"/>
</dbReference>
<dbReference type="RefSeq" id="XP_002505713.1">
    <property type="nucleotide sequence ID" value="XM_002505667.1"/>
</dbReference>
<feature type="compositionally biased region" description="Polar residues" evidence="2">
    <location>
        <begin position="211"/>
        <end position="228"/>
    </location>
</feature>
<feature type="compositionally biased region" description="Basic residues" evidence="2">
    <location>
        <begin position="702"/>
        <end position="714"/>
    </location>
</feature>
<evidence type="ECO:0000313" key="3">
    <source>
        <dbReference type="EMBL" id="ACO66971.1"/>
    </source>
</evidence>
<feature type="compositionally biased region" description="Low complexity" evidence="2">
    <location>
        <begin position="1357"/>
        <end position="1370"/>
    </location>
</feature>
<feature type="compositionally biased region" description="Basic and acidic residues" evidence="2">
    <location>
        <begin position="596"/>
        <end position="615"/>
    </location>
</feature>
<feature type="compositionally biased region" description="Pro residues" evidence="2">
    <location>
        <begin position="1413"/>
        <end position="1424"/>
    </location>
</feature>
<feature type="region of interest" description="Disordered" evidence="2">
    <location>
        <begin position="1248"/>
        <end position="1275"/>
    </location>
</feature>
<dbReference type="KEGG" id="mis:MICPUN_103755"/>
<sequence>MSRRDSRGGDSRLESKEALEQEAQRLVFWVNTLPGRRCLLANKPEDLRDGEVICELAAMLLGPQCVPQPGDRLGTGVDKEYADAEKLELALEALAKHADMPLGNRDHGARGAGTNEGGSTPGSSRRTQLDRAETLVAVSAAAARIARGDLPATVRIMSFMRDALGGDAAGVHAGGTPGGRPGTPTAKGTRALEVLSGRAASPVGSPKAASPRSSETLAQLARSSNASPPRNRPTNREEVGFRDGPNREAEGSPEGSLSEWAEQTPSRRPSGRTGAAKHAVREAARSAAEKINIADADTNDAEEDPPAKKGALERNAYGFAFEGHGGSPVAAYAKGYPTSGEAQQSWSGKMSIVDLNPHQQGLVVWLVSLGLDVTGTELVEGKDGGCEIVRLPKAAHVQAEAAKGILLSDLACLLEGAFMEGLIQRPKVKEECMHNINKALAALRRGGVTNARYLWSAAEIARGDGEAVWGLLGDIKTAYKGFPARRKRCKVSRRVDARFAGNKSPLADGGSLRSSTPPRKNRSSAPAAELNFGTDGGSDWRRARPGTTLRDRGVPSPLADAAHRVSLTRRGFSFSTGPARPRARAPRRSPMGDRSPNVDKSRLKHPRQSEDDLKKRPPFTNSGYVSPNESARKRAVSAPRFRDRSPSPMMGEPHGIHSGASPHSTRARSVSPRHAPRPGEDPPAPDYYRAFSPGQPGAARPATRHFKSPTRARPAKSPIRVRTQVDTLAEKAARAAAKAGNVPVVFEYREGPPPPMPPARQRDDEVREWLRSLRLGVLAREEAADLLNNPLRNGVLLSDLMTVLVGAPPLGRRDRCPRTLAVARANVERALVPLRTMPGAIPPTLTWSTEGMLKGMRENIFGLLWYVKHAIPEQRSYSRGAAPASWKQPNPADPPSVQKLRFEAVAEDGDGDGSSPKGSPVSGVVRGASPAHDAKLGADPKKTSNKYQFVPVPAKGAPKSVQRDPRNGAASKGFGKTDERGRALNGYEALPYSDPSVKRLESSITQWLHEMKLLDAEQLQCTFSALCPEMSKGILLCDLVAAMEGVPVIGVFRPPKSDGTKVANVRRACERLARHRLMSKRFLFNHDDVAAGVPGVILGLLEDVRVFYDGHPPRTSEQYWDPETPYMPEIGMGRPAPPLPPPPPPAASPHRVLERFGHLENGEAITTEDEFEDPEEEPSNGWGYHPNQKAVDDDENEPADPTKTPPRPERPVRLGASIVAKSAEERAEAAVKAAAAEALSGWQEKLAEDMDRPGTGGLHPTIPFKPTRVGEVPRDNTWEVSSFPRRRASVPEVERNLAAESAAAAAESVAEHYNNARPERRPPTPRKSVAEKAAATKRRILAGLGTNKSNPNPNPNAGFALATAARASGAGKRREETAQERRWYSASQEPPEPPARRAPARPREYSSPASVYRPPPAAGPPPATAPALRQTRQFSADTPTPPGASVTHASSPVNGRTGPFQERRRRKSEGRVSFEGTPPRSTTPDHARPGSANYLRNSPPQPSSGPGGTDDNGWTADDREAVRLARWIDSLGVSLRRADAGDGGDRPSAEAEFSRSRSRPAVELAAACSDGTLLCELVRLLERKELTGVTWQPRAGAARLHNVGKALEELRRQPAMSPMHLWSDKDIVSRDVGTVLGLLSDMHACTAYRGRRTMPA</sequence>
<dbReference type="OrthoDB" id="552382at2759"/>
<feature type="compositionally biased region" description="Polar residues" evidence="2">
    <location>
        <begin position="619"/>
        <end position="629"/>
    </location>
</feature>